<dbReference type="EMBL" id="RKHR01000003">
    <property type="protein sequence ID" value="ROS05515.1"/>
    <property type="molecule type" value="Genomic_DNA"/>
</dbReference>
<dbReference type="Proteomes" id="UP000275394">
    <property type="component" value="Unassembled WGS sequence"/>
</dbReference>
<name>A0A3N2E1S1_9GAMM</name>
<reference evidence="1 2" key="1">
    <citation type="submission" date="2018-11" db="EMBL/GenBank/DDBJ databases">
        <title>Genomic Encyclopedia of Type Strains, Phase IV (KMG-IV): sequencing the most valuable type-strain genomes for metagenomic binning, comparative biology and taxonomic classification.</title>
        <authorList>
            <person name="Goeker M."/>
        </authorList>
    </citation>
    <scope>NUCLEOTIDE SEQUENCE [LARGE SCALE GENOMIC DNA]</scope>
    <source>
        <strain evidence="1 2">DSM 100316</strain>
    </source>
</reference>
<dbReference type="AlphaFoldDB" id="A0A3N2E1S1"/>
<keyword evidence="2" id="KW-1185">Reference proteome</keyword>
<evidence type="ECO:0000313" key="2">
    <source>
        <dbReference type="Proteomes" id="UP000275394"/>
    </source>
</evidence>
<accession>A0A3N2E1S1</accession>
<organism evidence="1 2">
    <name type="scientific">Sinobacterium caligoides</name>
    <dbReference type="NCBI Taxonomy" id="933926"/>
    <lineage>
        <taxon>Bacteria</taxon>
        <taxon>Pseudomonadati</taxon>
        <taxon>Pseudomonadota</taxon>
        <taxon>Gammaproteobacteria</taxon>
        <taxon>Cellvibrionales</taxon>
        <taxon>Spongiibacteraceae</taxon>
        <taxon>Sinobacterium</taxon>
    </lineage>
</organism>
<protein>
    <submittedName>
        <fullName evidence="1">Uncharacterized protein</fullName>
    </submittedName>
</protein>
<comment type="caution">
    <text evidence="1">The sequence shown here is derived from an EMBL/GenBank/DDBJ whole genome shotgun (WGS) entry which is preliminary data.</text>
</comment>
<proteinExistence type="predicted"/>
<sequence length="34" mass="3527">MEGVTLSLAPKMADIFSSSEGITLGLNVFGVTQI</sequence>
<gene>
    <name evidence="1" type="ORF">EDC56_1046</name>
</gene>
<evidence type="ECO:0000313" key="1">
    <source>
        <dbReference type="EMBL" id="ROS05515.1"/>
    </source>
</evidence>